<sequence length="43" mass="4872">MDFAKRRCIERHVKSDPYSAENTGKSANVSLKAKGLRNLQMYG</sequence>
<protein>
    <submittedName>
        <fullName evidence="1">Uncharacterized protein</fullName>
    </submittedName>
</protein>
<accession>A0A7R9R3B2</accession>
<dbReference type="Proteomes" id="UP000728032">
    <property type="component" value="Unassembled WGS sequence"/>
</dbReference>
<reference evidence="1" key="1">
    <citation type="submission" date="2020-11" db="EMBL/GenBank/DDBJ databases">
        <authorList>
            <person name="Tran Van P."/>
        </authorList>
    </citation>
    <scope>NUCLEOTIDE SEQUENCE</scope>
</reference>
<name>A0A7R9R3B2_9ACAR</name>
<gene>
    <name evidence="1" type="ORF">ONB1V03_LOCUS23523</name>
</gene>
<evidence type="ECO:0000313" key="1">
    <source>
        <dbReference type="EMBL" id="CAD7668654.1"/>
    </source>
</evidence>
<organism evidence="1">
    <name type="scientific">Oppiella nova</name>
    <dbReference type="NCBI Taxonomy" id="334625"/>
    <lineage>
        <taxon>Eukaryota</taxon>
        <taxon>Metazoa</taxon>
        <taxon>Ecdysozoa</taxon>
        <taxon>Arthropoda</taxon>
        <taxon>Chelicerata</taxon>
        <taxon>Arachnida</taxon>
        <taxon>Acari</taxon>
        <taxon>Acariformes</taxon>
        <taxon>Sarcoptiformes</taxon>
        <taxon>Oribatida</taxon>
        <taxon>Brachypylina</taxon>
        <taxon>Oppioidea</taxon>
        <taxon>Oppiidae</taxon>
        <taxon>Oppiella</taxon>
    </lineage>
</organism>
<evidence type="ECO:0000313" key="2">
    <source>
        <dbReference type="Proteomes" id="UP000728032"/>
    </source>
</evidence>
<proteinExistence type="predicted"/>
<keyword evidence="2" id="KW-1185">Reference proteome</keyword>
<dbReference type="EMBL" id="CAJPVJ010060491">
    <property type="protein sequence ID" value="CAG2184103.1"/>
    <property type="molecule type" value="Genomic_DNA"/>
</dbReference>
<dbReference type="EMBL" id="OC975316">
    <property type="protein sequence ID" value="CAD7668654.1"/>
    <property type="molecule type" value="Genomic_DNA"/>
</dbReference>
<dbReference type="AlphaFoldDB" id="A0A7R9R3B2"/>